<proteinExistence type="predicted"/>
<evidence type="ECO:0000256" key="1">
    <source>
        <dbReference type="SAM" id="MobiDB-lite"/>
    </source>
</evidence>
<feature type="compositionally biased region" description="Basic and acidic residues" evidence="1">
    <location>
        <begin position="29"/>
        <end position="38"/>
    </location>
</feature>
<dbReference type="EMBL" id="BAAAXF010000094">
    <property type="protein sequence ID" value="GAA3506757.1"/>
    <property type="molecule type" value="Genomic_DNA"/>
</dbReference>
<accession>A0ABP6UJB8</accession>
<keyword evidence="3" id="KW-1185">Reference proteome</keyword>
<evidence type="ECO:0008006" key="4">
    <source>
        <dbReference type="Google" id="ProtNLM"/>
    </source>
</evidence>
<name>A0ABP6UJB8_9ACTN</name>
<evidence type="ECO:0000313" key="2">
    <source>
        <dbReference type="EMBL" id="GAA3506757.1"/>
    </source>
</evidence>
<protein>
    <recommendedName>
        <fullName evidence="4">TetR family transcriptional regulator</fullName>
    </recommendedName>
</protein>
<dbReference type="Proteomes" id="UP001501455">
    <property type="component" value="Unassembled WGS sequence"/>
</dbReference>
<dbReference type="RefSeq" id="WP_345586744.1">
    <property type="nucleotide sequence ID" value="NZ_BAAAXF010000094.1"/>
</dbReference>
<sequence>MVRTGSPGAAAGPTLAVVAAAPHLLLRMMDGHQPESTRTELSTRLVERASTAPPGPRPGARGRPGTPRSGTA</sequence>
<feature type="compositionally biased region" description="Low complexity" evidence="1">
    <location>
        <begin position="48"/>
        <end position="72"/>
    </location>
</feature>
<feature type="region of interest" description="Disordered" evidence="1">
    <location>
        <begin position="28"/>
        <end position="72"/>
    </location>
</feature>
<evidence type="ECO:0000313" key="3">
    <source>
        <dbReference type="Proteomes" id="UP001501455"/>
    </source>
</evidence>
<gene>
    <name evidence="2" type="ORF">GCM10019016_138720</name>
</gene>
<reference evidence="3" key="1">
    <citation type="journal article" date="2019" name="Int. J. Syst. Evol. Microbiol.">
        <title>The Global Catalogue of Microorganisms (GCM) 10K type strain sequencing project: providing services to taxonomists for standard genome sequencing and annotation.</title>
        <authorList>
            <consortium name="The Broad Institute Genomics Platform"/>
            <consortium name="The Broad Institute Genome Sequencing Center for Infectious Disease"/>
            <person name="Wu L."/>
            <person name="Ma J."/>
        </authorList>
    </citation>
    <scope>NUCLEOTIDE SEQUENCE [LARGE SCALE GENOMIC DNA]</scope>
    <source>
        <strain evidence="3">JCM 4816</strain>
    </source>
</reference>
<organism evidence="2 3">
    <name type="scientific">Streptomyces prasinosporus</name>
    <dbReference type="NCBI Taxonomy" id="68256"/>
    <lineage>
        <taxon>Bacteria</taxon>
        <taxon>Bacillati</taxon>
        <taxon>Actinomycetota</taxon>
        <taxon>Actinomycetes</taxon>
        <taxon>Kitasatosporales</taxon>
        <taxon>Streptomycetaceae</taxon>
        <taxon>Streptomyces</taxon>
        <taxon>Streptomyces albogriseolus group</taxon>
    </lineage>
</organism>
<comment type="caution">
    <text evidence="2">The sequence shown here is derived from an EMBL/GenBank/DDBJ whole genome shotgun (WGS) entry which is preliminary data.</text>
</comment>